<dbReference type="RefSeq" id="WP_141818213.1">
    <property type="nucleotide sequence ID" value="NZ_BAAAIL010000003.1"/>
</dbReference>
<dbReference type="Proteomes" id="UP000315133">
    <property type="component" value="Unassembled WGS sequence"/>
</dbReference>
<sequence length="289" mass="33085">MATTTKAQEASTTPFSDALRVTEGFVLADRDPHSTPAFDGDKAAGQKALAAADEELDDLQERLYARSRVGVDRQRVLLVVQGMDTSGKGGIMRHVVGAVDPQGVQLTSFKKPTEEELAHDFLWRIRKALPEPGMIGVFDRSHYEDVLVVRVHDLVPQEEWEQRYDVINAFEQELVDDDITLIKVMMHISPEEQKERLQERLDRPDKHWKFNPGDLDERAHWDAYQEAYQAVMDRCSPPGAPWYVVPADRKWYARLAVQQLLLEHLRQLDLEWPEADFDVEAEKARLAAM</sequence>
<dbReference type="GO" id="GO:0006797">
    <property type="term" value="P:polyphosphate metabolic process"/>
    <property type="evidence" value="ECO:0007669"/>
    <property type="project" value="InterPro"/>
</dbReference>
<comment type="caution">
    <text evidence="4">The sequence shown here is derived from an EMBL/GenBank/DDBJ whole genome shotgun (WGS) entry which is preliminary data.</text>
</comment>
<accession>A0A543KNH4</accession>
<dbReference type="OrthoDB" id="9775224at2"/>
<dbReference type="InterPro" id="IPR027417">
    <property type="entry name" value="P-loop_NTPase"/>
</dbReference>
<name>A0A543KNH4_9MICO</name>
<dbReference type="NCBIfam" id="TIGR03709">
    <property type="entry name" value="PPK2_rel_1"/>
    <property type="match status" value="1"/>
</dbReference>
<dbReference type="PANTHER" id="PTHR34383">
    <property type="entry name" value="POLYPHOSPHATE:AMP PHOSPHOTRANSFERASE-RELATED"/>
    <property type="match status" value="1"/>
</dbReference>
<organism evidence="4 5">
    <name type="scientific">Ornithinimicrobium humiphilum</name>
    <dbReference type="NCBI Taxonomy" id="125288"/>
    <lineage>
        <taxon>Bacteria</taxon>
        <taxon>Bacillati</taxon>
        <taxon>Actinomycetota</taxon>
        <taxon>Actinomycetes</taxon>
        <taxon>Micrococcales</taxon>
        <taxon>Ornithinimicrobiaceae</taxon>
        <taxon>Ornithinimicrobium</taxon>
    </lineage>
</organism>
<dbReference type="InterPro" id="IPR022300">
    <property type="entry name" value="PPK2-rel_1"/>
</dbReference>
<evidence type="ECO:0000313" key="5">
    <source>
        <dbReference type="Proteomes" id="UP000315133"/>
    </source>
</evidence>
<reference evidence="4 5" key="1">
    <citation type="submission" date="2019-06" db="EMBL/GenBank/DDBJ databases">
        <title>Sequencing the genomes of 1000 actinobacteria strains.</title>
        <authorList>
            <person name="Klenk H.-P."/>
        </authorList>
    </citation>
    <scope>NUCLEOTIDE SEQUENCE [LARGE SCALE GENOMIC DNA]</scope>
    <source>
        <strain evidence="4 5">DSM 12362</strain>
    </source>
</reference>
<evidence type="ECO:0000259" key="3">
    <source>
        <dbReference type="Pfam" id="PF03976"/>
    </source>
</evidence>
<gene>
    <name evidence="4" type="ORF">FB476_1496</name>
</gene>
<dbReference type="PANTHER" id="PTHR34383:SF3">
    <property type="entry name" value="POLYPHOSPHATE:AMP PHOSPHOTRANSFERASE"/>
    <property type="match status" value="1"/>
</dbReference>
<dbReference type="Pfam" id="PF03976">
    <property type="entry name" value="PPK2"/>
    <property type="match status" value="1"/>
</dbReference>
<dbReference type="InterPro" id="IPR022488">
    <property type="entry name" value="PPK2-related"/>
</dbReference>
<proteinExistence type="predicted"/>
<dbReference type="Gene3D" id="3.40.50.300">
    <property type="entry name" value="P-loop containing nucleotide triphosphate hydrolases"/>
    <property type="match status" value="1"/>
</dbReference>
<feature type="domain" description="Polyphosphate kinase-2-related" evidence="3">
    <location>
        <begin position="41"/>
        <end position="267"/>
    </location>
</feature>
<evidence type="ECO:0000256" key="2">
    <source>
        <dbReference type="ARBA" id="ARBA00022777"/>
    </source>
</evidence>
<dbReference type="AlphaFoldDB" id="A0A543KNH4"/>
<evidence type="ECO:0000256" key="1">
    <source>
        <dbReference type="ARBA" id="ARBA00022679"/>
    </source>
</evidence>
<dbReference type="InterPro" id="IPR016898">
    <property type="entry name" value="Polyphosphate_phosphotransfera"/>
</dbReference>
<keyword evidence="2" id="KW-0418">Kinase</keyword>
<dbReference type="SUPFAM" id="SSF52540">
    <property type="entry name" value="P-loop containing nucleoside triphosphate hydrolases"/>
    <property type="match status" value="1"/>
</dbReference>
<dbReference type="PIRSF" id="PIRSF028756">
    <property type="entry name" value="PPK2_prd"/>
    <property type="match status" value="1"/>
</dbReference>
<protein>
    <submittedName>
        <fullName evidence="4">PPK2 family polyphosphate:nucleotide phosphotransferase</fullName>
    </submittedName>
</protein>
<keyword evidence="1 4" id="KW-0808">Transferase</keyword>
<keyword evidence="5" id="KW-1185">Reference proteome</keyword>
<dbReference type="GO" id="GO:0008976">
    <property type="term" value="F:polyphosphate kinase activity"/>
    <property type="evidence" value="ECO:0007669"/>
    <property type="project" value="InterPro"/>
</dbReference>
<evidence type="ECO:0000313" key="4">
    <source>
        <dbReference type="EMBL" id="TQM96626.1"/>
    </source>
</evidence>
<dbReference type="EMBL" id="VFPU01000001">
    <property type="protein sequence ID" value="TQM96626.1"/>
    <property type="molecule type" value="Genomic_DNA"/>
</dbReference>